<dbReference type="Gene3D" id="1.10.260.40">
    <property type="entry name" value="lambda repressor-like DNA-binding domains"/>
    <property type="match status" value="1"/>
</dbReference>
<dbReference type="GeneID" id="62763667"/>
<evidence type="ECO:0000313" key="4">
    <source>
        <dbReference type="Proteomes" id="UP000240258"/>
    </source>
</evidence>
<name>A0ABN5J9Y7_FUSMR</name>
<reference evidence="4" key="1">
    <citation type="journal article" date="2018" name="MSphere">
        <title>Fusobacterium Genomics Using MinION and Illumina Sequencing Enables Genome Completion and Correction.</title>
        <authorList>
            <person name="Todd S.M."/>
            <person name="Settlage R.E."/>
            <person name="Lahmers K.K."/>
            <person name="Slade D.J."/>
        </authorList>
    </citation>
    <scope>NUCLEOTIDE SEQUENCE [LARGE SCALE GENOMIC DNA]</scope>
    <source>
        <strain evidence="4">ATCC 9817</strain>
    </source>
</reference>
<feature type="domain" description="HTH cro/C1-type" evidence="2">
    <location>
        <begin position="8"/>
        <end position="62"/>
    </location>
</feature>
<protein>
    <submittedName>
        <fullName evidence="3">XRE family transcriptional regulator</fullName>
    </submittedName>
</protein>
<dbReference type="CDD" id="cd00093">
    <property type="entry name" value="HTH_XRE"/>
    <property type="match status" value="1"/>
</dbReference>
<keyword evidence="4" id="KW-1185">Reference proteome</keyword>
<dbReference type="Proteomes" id="UP000240258">
    <property type="component" value="Chromosome"/>
</dbReference>
<accession>A0ABN5J9Y7</accession>
<evidence type="ECO:0000313" key="3">
    <source>
        <dbReference type="EMBL" id="AVQ19223.1"/>
    </source>
</evidence>
<keyword evidence="1" id="KW-0238">DNA-binding</keyword>
<dbReference type="EMBL" id="CP028102">
    <property type="protein sequence ID" value="AVQ19223.1"/>
    <property type="molecule type" value="Genomic_DNA"/>
</dbReference>
<proteinExistence type="predicted"/>
<dbReference type="PANTHER" id="PTHR46797">
    <property type="entry name" value="HTH-TYPE TRANSCRIPTIONAL REGULATOR"/>
    <property type="match status" value="1"/>
</dbReference>
<dbReference type="InterPro" id="IPR010982">
    <property type="entry name" value="Lambda_DNA-bd_dom_sf"/>
</dbReference>
<dbReference type="PROSITE" id="PS50943">
    <property type="entry name" value="HTH_CROC1"/>
    <property type="match status" value="1"/>
</dbReference>
<gene>
    <name evidence="3" type="ORF">C4N19_09015</name>
</gene>
<dbReference type="InterPro" id="IPR001387">
    <property type="entry name" value="Cro/C1-type_HTH"/>
</dbReference>
<dbReference type="RefSeq" id="WP_005885645.1">
    <property type="nucleotide sequence ID" value="NZ_CAXSWX010000004.1"/>
</dbReference>
<evidence type="ECO:0000259" key="2">
    <source>
        <dbReference type="PROSITE" id="PS50943"/>
    </source>
</evidence>
<dbReference type="Pfam" id="PF01381">
    <property type="entry name" value="HTH_3"/>
    <property type="match status" value="1"/>
</dbReference>
<evidence type="ECO:0000256" key="1">
    <source>
        <dbReference type="ARBA" id="ARBA00023125"/>
    </source>
</evidence>
<dbReference type="SUPFAM" id="SSF47413">
    <property type="entry name" value="lambda repressor-like DNA-binding domains"/>
    <property type="match status" value="1"/>
</dbReference>
<dbReference type="InterPro" id="IPR050807">
    <property type="entry name" value="TransReg_Diox_bact_type"/>
</dbReference>
<organism evidence="3 4">
    <name type="scientific">Fusobacterium mortiferum ATCC 9817</name>
    <dbReference type="NCBI Taxonomy" id="469616"/>
    <lineage>
        <taxon>Bacteria</taxon>
        <taxon>Fusobacteriati</taxon>
        <taxon>Fusobacteriota</taxon>
        <taxon>Fusobacteriia</taxon>
        <taxon>Fusobacteriales</taxon>
        <taxon>Fusobacteriaceae</taxon>
        <taxon>Fusobacterium</taxon>
    </lineage>
</organism>
<sequence>MENFALLIKKFREDRGLSQKQLAEKAGIGSGTIGDIERGDRKGKISTLDKISKALNLTKEERDRLDNAFMGRNITSSSIDPRVEILNKKEKNQYEKTMNEAALFFNDENISEEDKQKLLLAMNEMFFMSKQINKEKYAKKSDKDKK</sequence>
<dbReference type="PANTHER" id="PTHR46797:SF1">
    <property type="entry name" value="METHYLPHOSPHONATE SYNTHASE"/>
    <property type="match status" value="1"/>
</dbReference>
<dbReference type="SMART" id="SM00530">
    <property type="entry name" value="HTH_XRE"/>
    <property type="match status" value="1"/>
</dbReference>